<gene>
    <name evidence="4" type="primary">Aqp10_1</name>
    <name evidence="4" type="ORF">GTO96_0020671</name>
</gene>
<evidence type="ECO:0000313" key="5">
    <source>
        <dbReference type="Proteomes" id="UP000886611"/>
    </source>
</evidence>
<dbReference type="Gene3D" id="4.10.60.10">
    <property type="entry name" value="Zinc finger, CCHC-type"/>
    <property type="match status" value="1"/>
</dbReference>
<name>A0A8X8BQH1_POLSE</name>
<dbReference type="PROSITE" id="PS50804">
    <property type="entry name" value="SCAN_BOX"/>
    <property type="match status" value="1"/>
</dbReference>
<keyword evidence="1" id="KW-0862">Zinc</keyword>
<protein>
    <submittedName>
        <fullName evidence="4">AQP10 protein</fullName>
    </submittedName>
</protein>
<dbReference type="InterPro" id="IPR003309">
    <property type="entry name" value="SCAN_dom"/>
</dbReference>
<feature type="domain" description="SCAN box" evidence="3">
    <location>
        <begin position="320"/>
        <end position="356"/>
    </location>
</feature>
<evidence type="ECO:0000313" key="4">
    <source>
        <dbReference type="EMBL" id="KAG2466678.1"/>
    </source>
</evidence>
<dbReference type="Proteomes" id="UP000886611">
    <property type="component" value="Unassembled WGS sequence"/>
</dbReference>
<dbReference type="PROSITE" id="PS50158">
    <property type="entry name" value="ZF_CCHC"/>
    <property type="match status" value="1"/>
</dbReference>
<keyword evidence="5" id="KW-1185">Reference proteome</keyword>
<dbReference type="InterPro" id="IPR036875">
    <property type="entry name" value="Znf_CCHC_sf"/>
</dbReference>
<dbReference type="SUPFAM" id="SSF57756">
    <property type="entry name" value="Retrovirus zinc finger-like domains"/>
    <property type="match status" value="1"/>
</dbReference>
<evidence type="ECO:0000256" key="1">
    <source>
        <dbReference type="PROSITE-ProRule" id="PRU00047"/>
    </source>
</evidence>
<sequence length="493" mass="54977">MAVLKGWKGSDVIYAGTGSGVLVPGSDIILGASNRRDFPGKVCKGLREKPAAQPGRHTQDARLRLPCILEVSRIPAGHHGRWSLATQPCWVLWVPPCDAAGRCRDFRFPYSNGNVKVREEMEKGSRLQERKLLDNYVQDEVRSGEGLENLFELINFDPCAYLTNDDDPEEWRGAWYKPEDKECLSDSQLSDKEGFLQFAEAGHMTCSEGLWEGEGQRLPLAEVVISPMDLDSLKGKGETSEALLAIYEDALQDYCGGNFTVTGPKATAGIFATYPAPFLSVAGGFIDQHARVWRVWRHWRFNPELPARAQAFEFLGKLGRWIRPDVNQARQVVEQVTCEALVYAMPDYLAQQVRRHSYRDMNCLLEVLERQLVVNQMGGSEKPARMARQGQVATQEAPRRATIPEPPAKMKDRVLTPPRCFKCGEVGHILPTCPLNAEPKDCSYARGERYCAPTNPLALVHTGMVLVNGHSVLALFDSGSNITIVAHRYVLPQ</sequence>
<reference evidence="4 5" key="1">
    <citation type="journal article" date="2021" name="Cell">
        <title>Tracing the genetic footprints of vertebrate landing in non-teleost ray-finned fishes.</title>
        <authorList>
            <person name="Bi X."/>
            <person name="Wang K."/>
            <person name="Yang L."/>
            <person name="Pan H."/>
            <person name="Jiang H."/>
            <person name="Wei Q."/>
            <person name="Fang M."/>
            <person name="Yu H."/>
            <person name="Zhu C."/>
            <person name="Cai Y."/>
            <person name="He Y."/>
            <person name="Gan X."/>
            <person name="Zeng H."/>
            <person name="Yu D."/>
            <person name="Zhu Y."/>
            <person name="Jiang H."/>
            <person name="Qiu Q."/>
            <person name="Yang H."/>
            <person name="Zhang Y.E."/>
            <person name="Wang W."/>
            <person name="Zhu M."/>
            <person name="He S."/>
            <person name="Zhang G."/>
        </authorList>
    </citation>
    <scope>NUCLEOTIDE SEQUENCE [LARGE SCALE GENOMIC DNA]</scope>
    <source>
        <strain evidence="4">Bchr_013</strain>
    </source>
</reference>
<dbReference type="AlphaFoldDB" id="A0A8X8BQH1"/>
<accession>A0A8X8BQH1</accession>
<feature type="non-terminal residue" evidence="4">
    <location>
        <position position="1"/>
    </location>
</feature>
<organism evidence="4 5">
    <name type="scientific">Polypterus senegalus</name>
    <name type="common">Senegal bichir</name>
    <dbReference type="NCBI Taxonomy" id="55291"/>
    <lineage>
        <taxon>Eukaryota</taxon>
        <taxon>Metazoa</taxon>
        <taxon>Chordata</taxon>
        <taxon>Craniata</taxon>
        <taxon>Vertebrata</taxon>
        <taxon>Euteleostomi</taxon>
        <taxon>Actinopterygii</taxon>
        <taxon>Polypteriformes</taxon>
        <taxon>Polypteridae</taxon>
        <taxon>Polypterus</taxon>
    </lineage>
</organism>
<keyword evidence="1" id="KW-0479">Metal-binding</keyword>
<feature type="non-terminal residue" evidence="4">
    <location>
        <position position="493"/>
    </location>
</feature>
<dbReference type="EMBL" id="JAATIS010001241">
    <property type="protein sequence ID" value="KAG2466678.1"/>
    <property type="molecule type" value="Genomic_DNA"/>
</dbReference>
<feature type="domain" description="CCHC-type" evidence="2">
    <location>
        <begin position="419"/>
        <end position="434"/>
    </location>
</feature>
<dbReference type="InterPro" id="IPR001878">
    <property type="entry name" value="Znf_CCHC"/>
</dbReference>
<proteinExistence type="predicted"/>
<dbReference type="GO" id="GO:0003676">
    <property type="term" value="F:nucleic acid binding"/>
    <property type="evidence" value="ECO:0007669"/>
    <property type="project" value="InterPro"/>
</dbReference>
<comment type="caution">
    <text evidence="4">The sequence shown here is derived from an EMBL/GenBank/DDBJ whole genome shotgun (WGS) entry which is preliminary data.</text>
</comment>
<evidence type="ECO:0000259" key="2">
    <source>
        <dbReference type="PROSITE" id="PS50158"/>
    </source>
</evidence>
<evidence type="ECO:0000259" key="3">
    <source>
        <dbReference type="PROSITE" id="PS50804"/>
    </source>
</evidence>
<dbReference type="GO" id="GO:0008270">
    <property type="term" value="F:zinc ion binding"/>
    <property type="evidence" value="ECO:0007669"/>
    <property type="project" value="UniProtKB-KW"/>
</dbReference>
<keyword evidence="1" id="KW-0863">Zinc-finger</keyword>
<dbReference type="SUPFAM" id="SSF47353">
    <property type="entry name" value="Retrovirus capsid dimerization domain-like"/>
    <property type="match status" value="1"/>
</dbReference>